<evidence type="ECO:0000313" key="2">
    <source>
        <dbReference type="EMBL" id="SHO43752.1"/>
    </source>
</evidence>
<dbReference type="RefSeq" id="WP_073611868.1">
    <property type="nucleotide sequence ID" value="NZ_FRFE01000002.1"/>
</dbReference>
<reference evidence="2 3" key="1">
    <citation type="submission" date="2016-12" db="EMBL/GenBank/DDBJ databases">
        <authorList>
            <person name="Song W.-J."/>
            <person name="Kurnit D.M."/>
        </authorList>
    </citation>
    <scope>NUCLEOTIDE SEQUENCE [LARGE SCALE GENOMIC DNA]</scope>
    <source>
        <strain evidence="2 3">DSM 18488</strain>
    </source>
</reference>
<gene>
    <name evidence="2" type="ORF">SAMN02745220_00498</name>
</gene>
<sequence length="418" mass="45576">MKKVAGWIIASTLISYLLSVFVSPRFLALPTLLAWMILFLMWTELGKSGRNQAIILLVLGALALLFSSINGVFLGFSEVLAVNVPLLAMFVAVSFLTLTNSGNEDQDLPQGNLAVITTAFGTNMLGAVINLSILFVFGDRMKKNGTLSRSQTTILARSFCAAAWWSPFFIATGVALTYAPDMHWQQTLQPGILMCLLAICYSIIEVNIRRQKEFRGYPLKAESLMVPLLLAATVIVVHHFYHDLKILVLTCLVAPIGSLIFMKGRPRLSTLHDFINNRISSVSSQFVLFLAAGVFSTGLKSITYVYPAIFNLAGLSFTPVLFAIISGGLIIIGIIGVHPVVSIAIVSPLLLPLNPDHSQLGFLFLTSWAISTGCSPLSGVGLALTSRYHVSPRDILMNNWQYAVVMWVLACGVNSIFF</sequence>
<dbReference type="Proteomes" id="UP000184603">
    <property type="component" value="Unassembled WGS sequence"/>
</dbReference>
<accession>A0A1M7XY04</accession>
<dbReference type="STRING" id="1121416.SAMN02745220_00498"/>
<dbReference type="AlphaFoldDB" id="A0A1M7XY04"/>
<keyword evidence="1" id="KW-1133">Transmembrane helix</keyword>
<feature type="transmembrane region" description="Helical" evidence="1">
    <location>
        <begin position="54"/>
        <end position="73"/>
    </location>
</feature>
<feature type="transmembrane region" description="Helical" evidence="1">
    <location>
        <begin position="12"/>
        <end position="42"/>
    </location>
</feature>
<keyword evidence="1" id="KW-0472">Membrane</keyword>
<proteinExistence type="predicted"/>
<feature type="transmembrane region" description="Helical" evidence="1">
    <location>
        <begin position="321"/>
        <end position="350"/>
    </location>
</feature>
<feature type="transmembrane region" description="Helical" evidence="1">
    <location>
        <begin position="246"/>
        <end position="265"/>
    </location>
</feature>
<organism evidence="2 3">
    <name type="scientific">Desulfopila aestuarii DSM 18488</name>
    <dbReference type="NCBI Taxonomy" id="1121416"/>
    <lineage>
        <taxon>Bacteria</taxon>
        <taxon>Pseudomonadati</taxon>
        <taxon>Thermodesulfobacteriota</taxon>
        <taxon>Desulfobulbia</taxon>
        <taxon>Desulfobulbales</taxon>
        <taxon>Desulfocapsaceae</taxon>
        <taxon>Desulfopila</taxon>
    </lineage>
</organism>
<evidence type="ECO:0000313" key="3">
    <source>
        <dbReference type="Proteomes" id="UP000184603"/>
    </source>
</evidence>
<keyword evidence="3" id="KW-1185">Reference proteome</keyword>
<protein>
    <recommendedName>
        <fullName evidence="4">Citrate transporter</fullName>
    </recommendedName>
</protein>
<feature type="transmembrane region" description="Helical" evidence="1">
    <location>
        <begin position="191"/>
        <end position="209"/>
    </location>
</feature>
<dbReference type="EMBL" id="FRFE01000002">
    <property type="protein sequence ID" value="SHO43752.1"/>
    <property type="molecule type" value="Genomic_DNA"/>
</dbReference>
<name>A0A1M7XY04_9BACT</name>
<feature type="transmembrane region" description="Helical" evidence="1">
    <location>
        <begin position="80"/>
        <end position="101"/>
    </location>
</feature>
<feature type="transmembrane region" description="Helical" evidence="1">
    <location>
        <begin position="113"/>
        <end position="137"/>
    </location>
</feature>
<feature type="transmembrane region" description="Helical" evidence="1">
    <location>
        <begin position="158"/>
        <end position="179"/>
    </location>
</feature>
<feature type="transmembrane region" description="Helical" evidence="1">
    <location>
        <begin position="221"/>
        <end position="240"/>
    </location>
</feature>
<dbReference type="OrthoDB" id="5411831at2"/>
<evidence type="ECO:0000256" key="1">
    <source>
        <dbReference type="SAM" id="Phobius"/>
    </source>
</evidence>
<feature type="transmembrane region" description="Helical" evidence="1">
    <location>
        <begin position="400"/>
        <end position="417"/>
    </location>
</feature>
<evidence type="ECO:0008006" key="4">
    <source>
        <dbReference type="Google" id="ProtNLM"/>
    </source>
</evidence>
<feature type="transmembrane region" description="Helical" evidence="1">
    <location>
        <begin position="362"/>
        <end position="388"/>
    </location>
</feature>
<keyword evidence="1" id="KW-0812">Transmembrane</keyword>